<evidence type="ECO:0000313" key="2">
    <source>
        <dbReference type="Proteomes" id="UP000238157"/>
    </source>
</evidence>
<dbReference type="Proteomes" id="UP000238157">
    <property type="component" value="Unassembled WGS sequence"/>
</dbReference>
<comment type="caution">
    <text evidence="1">The sequence shown here is derived from an EMBL/GenBank/DDBJ whole genome shotgun (WGS) entry which is preliminary data.</text>
</comment>
<accession>A0A2T0WGW9</accession>
<protein>
    <submittedName>
        <fullName evidence="1">Uncharacterized protein</fullName>
    </submittedName>
</protein>
<organism evidence="1 2">
    <name type="scientific">Mongoliibacter ruber</name>
    <dbReference type="NCBI Taxonomy" id="1750599"/>
    <lineage>
        <taxon>Bacteria</taxon>
        <taxon>Pseudomonadati</taxon>
        <taxon>Bacteroidota</taxon>
        <taxon>Cytophagia</taxon>
        <taxon>Cytophagales</taxon>
        <taxon>Cyclobacteriaceae</taxon>
        <taxon>Mongoliibacter</taxon>
    </lineage>
</organism>
<evidence type="ECO:0000313" key="1">
    <source>
        <dbReference type="EMBL" id="PRY85960.1"/>
    </source>
</evidence>
<reference evidence="1 2" key="1">
    <citation type="submission" date="2018-03" db="EMBL/GenBank/DDBJ databases">
        <title>Genomic Encyclopedia of Archaeal and Bacterial Type Strains, Phase II (KMG-II): from individual species to whole genera.</title>
        <authorList>
            <person name="Goeker M."/>
        </authorList>
    </citation>
    <scope>NUCLEOTIDE SEQUENCE [LARGE SCALE GENOMIC DNA]</scope>
    <source>
        <strain evidence="1 2">DSM 27929</strain>
    </source>
</reference>
<gene>
    <name evidence="1" type="ORF">CLW00_11091</name>
</gene>
<proteinExistence type="predicted"/>
<sequence>MNIKLYFYLAHFESIPTEDIQKSFYQKKVLLKSESIYHFSGLNVASDW</sequence>
<dbReference type="AlphaFoldDB" id="A0A2T0WGW9"/>
<keyword evidence="2" id="KW-1185">Reference proteome</keyword>
<name>A0A2T0WGW9_9BACT</name>
<dbReference type="EMBL" id="PVTR01000010">
    <property type="protein sequence ID" value="PRY85960.1"/>
    <property type="molecule type" value="Genomic_DNA"/>
</dbReference>